<keyword evidence="5" id="KW-0408">Iron</keyword>
<comment type="caution">
    <text evidence="8">The sequence shown here is derived from an EMBL/GenBank/DDBJ whole genome shotgun (WGS) entry which is preliminary data.</text>
</comment>
<organism evidence="8 9">
    <name type="scientific">Tigriopus californicus</name>
    <name type="common">Marine copepod</name>
    <dbReference type="NCBI Taxonomy" id="6832"/>
    <lineage>
        <taxon>Eukaryota</taxon>
        <taxon>Metazoa</taxon>
        <taxon>Ecdysozoa</taxon>
        <taxon>Arthropoda</taxon>
        <taxon>Crustacea</taxon>
        <taxon>Multicrustacea</taxon>
        <taxon>Hexanauplia</taxon>
        <taxon>Copepoda</taxon>
        <taxon>Harpacticoida</taxon>
        <taxon>Harpacticidae</taxon>
        <taxon>Tigriopus</taxon>
    </lineage>
</organism>
<dbReference type="SMART" id="SM00558">
    <property type="entry name" value="JmjC"/>
    <property type="match status" value="1"/>
</dbReference>
<evidence type="ECO:0000256" key="6">
    <source>
        <dbReference type="ARBA" id="ARBA00023242"/>
    </source>
</evidence>
<proteinExistence type="predicted"/>
<dbReference type="OrthoDB" id="47172at2759"/>
<dbReference type="OMA" id="TINHWPA"/>
<dbReference type="InterPro" id="IPR041667">
    <property type="entry name" value="Cupin_8"/>
</dbReference>
<feature type="domain" description="JmjC" evidence="7">
    <location>
        <begin position="281"/>
        <end position="434"/>
    </location>
</feature>
<keyword evidence="9" id="KW-1185">Reference proteome</keyword>
<dbReference type="PROSITE" id="PS51184">
    <property type="entry name" value="JMJC"/>
    <property type="match status" value="1"/>
</dbReference>
<comment type="cofactor">
    <cofactor evidence="1">
        <name>Fe(2+)</name>
        <dbReference type="ChEBI" id="CHEBI:29033"/>
    </cofactor>
</comment>
<dbReference type="EMBL" id="VCGU01000459">
    <property type="protein sequence ID" value="TRY61818.1"/>
    <property type="molecule type" value="Genomic_DNA"/>
</dbReference>
<dbReference type="GO" id="GO:0005634">
    <property type="term" value="C:nucleus"/>
    <property type="evidence" value="ECO:0007669"/>
    <property type="project" value="UniProtKB-SubCell"/>
</dbReference>
<dbReference type="SUPFAM" id="SSF51197">
    <property type="entry name" value="Clavaminate synthase-like"/>
    <property type="match status" value="1"/>
</dbReference>
<evidence type="ECO:0000256" key="1">
    <source>
        <dbReference type="ARBA" id="ARBA00001954"/>
    </source>
</evidence>
<keyword evidence="6" id="KW-0539">Nucleus</keyword>
<keyword evidence="4" id="KW-0560">Oxidoreductase</keyword>
<dbReference type="GO" id="GO:0051864">
    <property type="term" value="F:histone H3K36 demethylase activity"/>
    <property type="evidence" value="ECO:0007669"/>
    <property type="project" value="TreeGrafter"/>
</dbReference>
<dbReference type="AlphaFoldDB" id="A0A553N8Q3"/>
<evidence type="ECO:0000256" key="5">
    <source>
        <dbReference type="ARBA" id="ARBA00023004"/>
    </source>
</evidence>
<evidence type="ECO:0000256" key="3">
    <source>
        <dbReference type="ARBA" id="ARBA00022723"/>
    </source>
</evidence>
<dbReference type="PANTHER" id="PTHR12461">
    <property type="entry name" value="HYPOXIA-INDUCIBLE FACTOR 1 ALPHA INHIBITOR-RELATED"/>
    <property type="match status" value="1"/>
</dbReference>
<evidence type="ECO:0000313" key="9">
    <source>
        <dbReference type="Proteomes" id="UP000318571"/>
    </source>
</evidence>
<comment type="subcellular location">
    <subcellularLocation>
        <location evidence="2">Nucleus</location>
    </subcellularLocation>
</comment>
<accession>A0A553N8Q3</accession>
<dbReference type="Gene3D" id="2.60.120.650">
    <property type="entry name" value="Cupin"/>
    <property type="match status" value="1"/>
</dbReference>
<sequence>MADDDKSLSQTRDLLSRLDASVLRDCCPPLVALDSVEARLIGRLLHAFIAATRDDPGAGPASASASSWIGSYPALGALHDRIWEKLNTGHWSAVALTWRQFYALVSLLKLKYLLALTTRCAADERWAVWPDLIKICDMGSLMGYPLADHLLNRLAAQLARMLWHGPPASKRALHTNFTPLASRKIRAQGRAQALPVKQDLSILTFVSQYRIPARSVLLVGAMADWPAMTPGPHQWTLAYLRRVAGYRTVPVELGSKYTDPDWTQTLMTVNQFLDEYVLTPKPPQPRGYLAQHPLLEQIPELSADILIPDYCYTGENEDADGVDINVWFGPRDTISPLHTDPKHNMLCQVMGRKYIRIYHADQTPRLYPHADFLLSNTSRIDLERPDFDSFPLFKEAEGFECVLEPGDMVYIPPGCWHFVQSLSTPSLSLSFWFN</sequence>
<dbReference type="InterPro" id="IPR003347">
    <property type="entry name" value="JmjC_dom"/>
</dbReference>
<name>A0A553N8Q3_TIGCA</name>
<evidence type="ECO:0000256" key="2">
    <source>
        <dbReference type="ARBA" id="ARBA00004123"/>
    </source>
</evidence>
<dbReference type="STRING" id="6832.A0A553N8Q3"/>
<keyword evidence="3" id="KW-0479">Metal-binding</keyword>
<dbReference type="PANTHER" id="PTHR12461:SF106">
    <property type="entry name" value="BIFUNCTIONAL PEPTIDASE AND ARGINYL-HYDROXYLASE JMJD5"/>
    <property type="match status" value="1"/>
</dbReference>
<dbReference type="Proteomes" id="UP000318571">
    <property type="component" value="Chromosome 8"/>
</dbReference>
<reference evidence="8 9" key="1">
    <citation type="journal article" date="2018" name="Nat. Ecol. Evol.">
        <title>Genomic signatures of mitonuclear coevolution across populations of Tigriopus californicus.</title>
        <authorList>
            <person name="Barreto F.S."/>
            <person name="Watson E.T."/>
            <person name="Lima T.G."/>
            <person name="Willett C.S."/>
            <person name="Edmands S."/>
            <person name="Li W."/>
            <person name="Burton R.S."/>
        </authorList>
    </citation>
    <scope>NUCLEOTIDE SEQUENCE [LARGE SCALE GENOMIC DNA]</scope>
    <source>
        <strain evidence="8 9">San Diego</strain>
    </source>
</reference>
<protein>
    <recommendedName>
        <fullName evidence="7">JmjC domain-containing protein</fullName>
    </recommendedName>
</protein>
<dbReference type="Pfam" id="PF13621">
    <property type="entry name" value="Cupin_8"/>
    <property type="match status" value="1"/>
</dbReference>
<dbReference type="GO" id="GO:0046872">
    <property type="term" value="F:metal ion binding"/>
    <property type="evidence" value="ECO:0007669"/>
    <property type="project" value="UniProtKB-KW"/>
</dbReference>
<evidence type="ECO:0000259" key="7">
    <source>
        <dbReference type="PROSITE" id="PS51184"/>
    </source>
</evidence>
<evidence type="ECO:0000256" key="4">
    <source>
        <dbReference type="ARBA" id="ARBA00023002"/>
    </source>
</evidence>
<gene>
    <name evidence="8" type="ORF">TCAL_14918</name>
</gene>
<evidence type="ECO:0000313" key="8">
    <source>
        <dbReference type="EMBL" id="TRY61818.1"/>
    </source>
</evidence>